<dbReference type="GeneID" id="42364984"/>
<dbReference type="PRINTS" id="PR00080">
    <property type="entry name" value="SDRFAMILY"/>
</dbReference>
<dbReference type="EC" id="1.1.1.304" evidence="3"/>
<dbReference type="SUPFAM" id="SSF51735">
    <property type="entry name" value="NAD(P)-binding Rossmann-fold domains"/>
    <property type="match status" value="1"/>
</dbReference>
<dbReference type="AlphaFoldDB" id="A0A5Q0UFT5"/>
<dbReference type="PRINTS" id="PR00081">
    <property type="entry name" value="GDHRDH"/>
</dbReference>
<organism evidence="3 4">
    <name type="scientific">Candidatus Nanohalobium constans</name>
    <dbReference type="NCBI Taxonomy" id="2565781"/>
    <lineage>
        <taxon>Archaea</taxon>
        <taxon>Candidatus Nanohalarchaeota</taxon>
        <taxon>Candidatus Nanohalobia</taxon>
        <taxon>Candidatus Nanohalobiales</taxon>
        <taxon>Candidatus Nanohalobiaceae</taxon>
        <taxon>Candidatus Nanohalobium</taxon>
    </lineage>
</organism>
<gene>
    <name evidence="3" type="primary">fabG</name>
    <name evidence="3" type="ORF">LC1Nh_0599</name>
</gene>
<keyword evidence="2 3" id="KW-0560">Oxidoreductase</keyword>
<dbReference type="GO" id="GO:0052588">
    <property type="term" value="F:diacetyl reductase ((S)-acetoin forming) (NAD+) activity"/>
    <property type="evidence" value="ECO:0007669"/>
    <property type="project" value="UniProtKB-EC"/>
</dbReference>
<name>A0A5Q0UFT5_9ARCH</name>
<dbReference type="PANTHER" id="PTHR24321:SF8">
    <property type="entry name" value="ESTRADIOL 17-BETA-DEHYDROGENASE 8-RELATED"/>
    <property type="match status" value="1"/>
</dbReference>
<sequence>MNLEGKVAIVTGGSSGIGKAVVERLAWEGAEVVIADLDNEKGRKVAHEVGVEFKECDVSNFESVERVVEETVEMYGKLDLIVNNAGIGSVDGIEEMDIEEYRKIIQVNLDGVMHGCKAAVPHLKESEGCIINMASIYGLVGDKGSTAYNTAKGGVVNLTRSVANDLAEHNVRVNSICPGFVDTPMTADLKENEDFMAHIENMTPLGRMADPEEIASAVTFLASEEASYITGANIPVDGGWTSH</sequence>
<protein>
    <submittedName>
        <fullName evidence="3">SDR family oxidoreductase</fullName>
        <ecNumber evidence="3">1.1.1.304</ecNumber>
        <ecNumber evidence="3">1.1.1.76</ecNumber>
    </submittedName>
</protein>
<evidence type="ECO:0000313" key="3">
    <source>
        <dbReference type="EMBL" id="QGA80493.1"/>
    </source>
</evidence>
<dbReference type="Pfam" id="PF13561">
    <property type="entry name" value="adh_short_C2"/>
    <property type="match status" value="1"/>
</dbReference>
<dbReference type="CDD" id="cd05233">
    <property type="entry name" value="SDR_c"/>
    <property type="match status" value="1"/>
</dbReference>
<dbReference type="InterPro" id="IPR002347">
    <property type="entry name" value="SDR_fam"/>
</dbReference>
<dbReference type="EMBL" id="CP040089">
    <property type="protein sequence ID" value="QGA80493.1"/>
    <property type="molecule type" value="Genomic_DNA"/>
</dbReference>
<reference evidence="4" key="1">
    <citation type="submission" date="2019-05" db="EMBL/GenBank/DDBJ databases">
        <title>Candidatus Nanohalobium constans, a novel model system to study the DPANN nano-sized archaea: genomic and physiological characterization of a nanoarchaeon co-cultured with its chitinotrophic host.</title>
        <authorList>
            <person name="La Cono V."/>
            <person name="Arcadi E."/>
            <person name="Crisafi F."/>
            <person name="Denaro R."/>
            <person name="La Spada G."/>
            <person name="Messina E."/>
            <person name="Smedile F."/>
            <person name="Toshchakov S.V."/>
            <person name="Shevchenko M.A."/>
            <person name="Golyshin P.N."/>
            <person name="Golyshina O.V."/>
            <person name="Ferrer M."/>
            <person name="Rohde M."/>
            <person name="Mushegian A."/>
            <person name="Sorokin D.Y."/>
            <person name="Giuliano L."/>
            <person name="Yakimov M.M."/>
        </authorList>
    </citation>
    <scope>NUCLEOTIDE SEQUENCE [LARGE SCALE GENOMIC DNA]</scope>
    <source>
        <strain evidence="4">LC1Nh</strain>
    </source>
</reference>
<dbReference type="KEGG" id="ncon:LC1Nh_0599"/>
<dbReference type="EC" id="1.1.1.76" evidence="3"/>
<dbReference type="FunFam" id="3.40.50.720:FF:000084">
    <property type="entry name" value="Short-chain dehydrogenase reductase"/>
    <property type="match status" value="1"/>
</dbReference>
<accession>A0A5Q0UFT5</accession>
<proteinExistence type="inferred from homology"/>
<dbReference type="InterPro" id="IPR020904">
    <property type="entry name" value="Sc_DH/Rdtase_CS"/>
</dbReference>
<dbReference type="PANTHER" id="PTHR24321">
    <property type="entry name" value="DEHYDROGENASES, SHORT CHAIN"/>
    <property type="match status" value="1"/>
</dbReference>
<evidence type="ECO:0000256" key="1">
    <source>
        <dbReference type="ARBA" id="ARBA00006484"/>
    </source>
</evidence>
<dbReference type="Proteomes" id="UP000377803">
    <property type="component" value="Chromosome"/>
</dbReference>
<keyword evidence="4" id="KW-1185">Reference proteome</keyword>
<dbReference type="InterPro" id="IPR036291">
    <property type="entry name" value="NAD(P)-bd_dom_sf"/>
</dbReference>
<dbReference type="NCBIfam" id="NF005559">
    <property type="entry name" value="PRK07231.1"/>
    <property type="match status" value="1"/>
</dbReference>
<evidence type="ECO:0000256" key="2">
    <source>
        <dbReference type="ARBA" id="ARBA00023002"/>
    </source>
</evidence>
<dbReference type="PROSITE" id="PS00061">
    <property type="entry name" value="ADH_SHORT"/>
    <property type="match status" value="1"/>
</dbReference>
<dbReference type="OrthoDB" id="24596at2157"/>
<evidence type="ECO:0000313" key="4">
    <source>
        <dbReference type="Proteomes" id="UP000377803"/>
    </source>
</evidence>
<dbReference type="GO" id="GO:0047512">
    <property type="term" value="F:(S,S)-butanediol dehydrogenase activity"/>
    <property type="evidence" value="ECO:0007669"/>
    <property type="project" value="UniProtKB-EC"/>
</dbReference>
<comment type="similarity">
    <text evidence="1">Belongs to the short-chain dehydrogenases/reductases (SDR) family.</text>
</comment>
<dbReference type="RefSeq" id="WP_153550233.1">
    <property type="nucleotide sequence ID" value="NZ_CP040089.1"/>
</dbReference>
<dbReference type="Gene3D" id="3.40.50.720">
    <property type="entry name" value="NAD(P)-binding Rossmann-like Domain"/>
    <property type="match status" value="1"/>
</dbReference>